<proteinExistence type="predicted"/>
<reference evidence="1 2" key="1">
    <citation type="submission" date="2024-09" db="EMBL/GenBank/DDBJ databases">
        <title>Novel species of the genus Pelomonas and Roseateles isolated from streams.</title>
        <authorList>
            <person name="Lu H."/>
        </authorList>
    </citation>
    <scope>NUCLEOTIDE SEQUENCE [LARGE SCALE GENOMIC DNA]</scope>
    <source>
        <strain evidence="1 2">DC23W</strain>
    </source>
</reference>
<organism evidence="1 2">
    <name type="scientific">Pelomonas dachongensis</name>
    <dbReference type="NCBI Taxonomy" id="3299029"/>
    <lineage>
        <taxon>Bacteria</taxon>
        <taxon>Pseudomonadati</taxon>
        <taxon>Pseudomonadota</taxon>
        <taxon>Betaproteobacteria</taxon>
        <taxon>Burkholderiales</taxon>
        <taxon>Sphaerotilaceae</taxon>
        <taxon>Roseateles</taxon>
    </lineage>
</organism>
<evidence type="ECO:0000313" key="1">
    <source>
        <dbReference type="EMBL" id="MFG6416643.1"/>
    </source>
</evidence>
<gene>
    <name evidence="1" type="ORF">ACG02S_22350</name>
</gene>
<accession>A0ABW7EVI9</accession>
<dbReference type="Proteomes" id="UP001606300">
    <property type="component" value="Unassembled WGS sequence"/>
</dbReference>
<sequence length="74" mass="8368">MTKKPLPTLSPAKQRLHKVAVKRVLVAKVQRAKFLAQLRVTEPTEESRREASELVDRVRAAKTAGFLQQYRIAG</sequence>
<protein>
    <submittedName>
        <fullName evidence="1">Uncharacterized protein</fullName>
    </submittedName>
</protein>
<comment type="caution">
    <text evidence="1">The sequence shown here is derived from an EMBL/GenBank/DDBJ whole genome shotgun (WGS) entry which is preliminary data.</text>
</comment>
<evidence type="ECO:0000313" key="2">
    <source>
        <dbReference type="Proteomes" id="UP001606300"/>
    </source>
</evidence>
<dbReference type="RefSeq" id="WP_394472708.1">
    <property type="nucleotide sequence ID" value="NZ_JBIGHY010000010.1"/>
</dbReference>
<dbReference type="EMBL" id="JBIGHY010000010">
    <property type="protein sequence ID" value="MFG6416643.1"/>
    <property type="molecule type" value="Genomic_DNA"/>
</dbReference>
<keyword evidence="2" id="KW-1185">Reference proteome</keyword>
<name>A0ABW7EVI9_9BURK</name>